<evidence type="ECO:0000313" key="17">
    <source>
        <dbReference type="EMBL" id="NWQ56440.1"/>
    </source>
</evidence>
<feature type="transmembrane region" description="Helical" evidence="14">
    <location>
        <begin position="326"/>
        <end position="348"/>
    </location>
</feature>
<dbReference type="Pfam" id="PF00001">
    <property type="entry name" value="7tm_1"/>
    <property type="match status" value="1"/>
</dbReference>
<dbReference type="PANTHER" id="PTHR24238">
    <property type="entry name" value="G-PROTEIN COUPLED RECEPTOR"/>
    <property type="match status" value="1"/>
</dbReference>
<feature type="transmembrane region" description="Helical" evidence="14">
    <location>
        <begin position="241"/>
        <end position="262"/>
    </location>
</feature>
<organism evidence="17 18">
    <name type="scientific">Melospiza melodia</name>
    <name type="common">Song sparrow</name>
    <name type="synonym">Fringilla melodia</name>
    <dbReference type="NCBI Taxonomy" id="44397"/>
    <lineage>
        <taxon>Eukaryota</taxon>
        <taxon>Metazoa</taxon>
        <taxon>Chordata</taxon>
        <taxon>Craniata</taxon>
        <taxon>Vertebrata</taxon>
        <taxon>Euteleostomi</taxon>
        <taxon>Archelosauria</taxon>
        <taxon>Archosauria</taxon>
        <taxon>Dinosauria</taxon>
        <taxon>Saurischia</taxon>
        <taxon>Theropoda</taxon>
        <taxon>Coelurosauria</taxon>
        <taxon>Aves</taxon>
        <taxon>Neognathae</taxon>
        <taxon>Neoaves</taxon>
        <taxon>Telluraves</taxon>
        <taxon>Australaves</taxon>
        <taxon>Passeriformes</taxon>
        <taxon>Passerellidae</taxon>
        <taxon>Melospiza</taxon>
    </lineage>
</organism>
<evidence type="ECO:0000256" key="5">
    <source>
        <dbReference type="ARBA" id="ARBA00022729"/>
    </source>
</evidence>
<dbReference type="Proteomes" id="UP000560247">
    <property type="component" value="Unassembled WGS sequence"/>
</dbReference>
<evidence type="ECO:0000256" key="1">
    <source>
        <dbReference type="ARBA" id="ARBA00004651"/>
    </source>
</evidence>
<keyword evidence="3" id="KW-1003">Cell membrane</keyword>
<dbReference type="FunFam" id="1.20.1070.10:FF:000191">
    <property type="entry name" value="Probable G-protein coupled receptor 83"/>
    <property type="match status" value="1"/>
</dbReference>
<proteinExistence type="inferred from homology"/>
<dbReference type="AlphaFoldDB" id="A0A7K4Q5X1"/>
<feature type="transmembrane region" description="Helical" evidence="14">
    <location>
        <begin position="109"/>
        <end position="129"/>
    </location>
</feature>
<evidence type="ECO:0000256" key="3">
    <source>
        <dbReference type="ARBA" id="ARBA00022475"/>
    </source>
</evidence>
<comment type="caution">
    <text evidence="17">The sequence shown here is derived from an EMBL/GenBank/DDBJ whole genome shotgun (WGS) entry which is preliminary data.</text>
</comment>
<feature type="transmembrane region" description="Helical" evidence="14">
    <location>
        <begin position="293"/>
        <end position="314"/>
    </location>
</feature>
<dbReference type="PRINTS" id="PR01012">
    <property type="entry name" value="NRPEPTIDEYR"/>
</dbReference>
<dbReference type="GO" id="GO:0005886">
    <property type="term" value="C:plasma membrane"/>
    <property type="evidence" value="ECO:0007669"/>
    <property type="project" value="UniProtKB-SubCell"/>
</dbReference>
<sequence>MLSCFVWLTLPDLVTAFVSPGKLPLNGSLEKTFVVPNVSGFFSWDNDSLADWRSFVDRSRYGAESQSATVKALLIAAYSFIIVFALFGNVLVCHVVIKTKRVHSATSLFIVNLAVADIMITLLNTPFTLARFVNSTWIFGKGMCHVSRFAQYCSLHVSALTLTAIAVDRHQVIMHPLKPRISTGKGVMYISVIWIMATCFSLPHAIYQKLFTFEYSEDVTRCLCLPDFPEPADLFWKYLDLTTFILLYVLPLLIISAAYVTVAKKLWLRNVIGDVTVEQYFVLRRKNKKTIKMLMLVVVLFAVCWFPLNCYVVLLSSQTIRTNNALYFAFHWFAMSSTCYNPFIYCWLNDSFRSELKALLNMCRKAPRPTEQRLPSTVPSYRLAWPENGNFKRLQASHVLPPSSNIQSGKTDISAVQPIVAVS</sequence>
<dbReference type="CDD" id="cd15389">
    <property type="entry name" value="7tmA_GPR83"/>
    <property type="match status" value="1"/>
</dbReference>
<dbReference type="Gene3D" id="1.20.1070.10">
    <property type="entry name" value="Rhodopsin 7-helix transmembrane proteins"/>
    <property type="match status" value="1"/>
</dbReference>
<dbReference type="GO" id="GO:0004983">
    <property type="term" value="F:neuropeptide Y receptor activity"/>
    <property type="evidence" value="ECO:0007669"/>
    <property type="project" value="InterPro"/>
</dbReference>
<dbReference type="InterPro" id="IPR000276">
    <property type="entry name" value="GPCR_Rhodpsn"/>
</dbReference>
<dbReference type="SUPFAM" id="SSF81321">
    <property type="entry name" value="Family A G protein-coupled receptor-like"/>
    <property type="match status" value="1"/>
</dbReference>
<evidence type="ECO:0000256" key="8">
    <source>
        <dbReference type="ARBA" id="ARBA00023136"/>
    </source>
</evidence>
<feature type="non-terminal residue" evidence="17">
    <location>
        <position position="423"/>
    </location>
</feature>
<evidence type="ECO:0000256" key="15">
    <source>
        <dbReference type="SAM" id="SignalP"/>
    </source>
</evidence>
<dbReference type="InterPro" id="IPR017452">
    <property type="entry name" value="GPCR_Rhodpsn_7TM"/>
</dbReference>
<comment type="similarity">
    <text evidence="2 13">Belongs to the G-protein coupled receptor 1 family.</text>
</comment>
<evidence type="ECO:0000256" key="11">
    <source>
        <dbReference type="ARBA" id="ARBA00056796"/>
    </source>
</evidence>
<comment type="function">
    <text evidence="11">G-protein coupled receptor for PEN, a neuropeptide produced from the precursor protein, proSAAS (encoded by PCSK1N). Acts through a G(i)- and G(q)-alpha-alpha-mediated pathway in response to PEN. Plays a role in food intake and body weight regulation. May contribute to the regulation of anxiety-related behaviors.</text>
</comment>
<evidence type="ECO:0000256" key="6">
    <source>
        <dbReference type="ARBA" id="ARBA00022989"/>
    </source>
</evidence>
<reference evidence="17 18" key="1">
    <citation type="submission" date="2019-09" db="EMBL/GenBank/DDBJ databases">
        <title>Bird 10,000 Genomes (B10K) Project - Family phase.</title>
        <authorList>
            <person name="Zhang G."/>
        </authorList>
    </citation>
    <scope>NUCLEOTIDE SEQUENCE [LARGE SCALE GENOMIC DNA]</scope>
    <source>
        <strain evidence="17">OUT-0008</strain>
        <tissue evidence="17">Blood</tissue>
    </source>
</reference>
<evidence type="ECO:0000256" key="14">
    <source>
        <dbReference type="SAM" id="Phobius"/>
    </source>
</evidence>
<keyword evidence="18" id="KW-1185">Reference proteome</keyword>
<keyword evidence="5 15" id="KW-0732">Signal</keyword>
<name>A0A7K4Q5X1_MELMO</name>
<dbReference type="InterPro" id="IPR000611">
    <property type="entry name" value="NPY_rcpt"/>
</dbReference>
<evidence type="ECO:0000256" key="10">
    <source>
        <dbReference type="ARBA" id="ARBA00023224"/>
    </source>
</evidence>
<feature type="transmembrane region" description="Helical" evidence="14">
    <location>
        <begin position="75"/>
        <end position="97"/>
    </location>
</feature>
<evidence type="ECO:0000256" key="4">
    <source>
        <dbReference type="ARBA" id="ARBA00022692"/>
    </source>
</evidence>
<evidence type="ECO:0000313" key="18">
    <source>
        <dbReference type="Proteomes" id="UP000560247"/>
    </source>
</evidence>
<evidence type="ECO:0000256" key="7">
    <source>
        <dbReference type="ARBA" id="ARBA00023040"/>
    </source>
</evidence>
<feature type="transmembrane region" description="Helical" evidence="14">
    <location>
        <begin position="149"/>
        <end position="167"/>
    </location>
</feature>
<dbReference type="PRINTS" id="PR00237">
    <property type="entry name" value="GPCRRHODOPSN"/>
</dbReference>
<keyword evidence="9 13" id="KW-0675">Receptor</keyword>
<dbReference type="SMART" id="SM01381">
    <property type="entry name" value="7TM_GPCR_Srsx"/>
    <property type="match status" value="1"/>
</dbReference>
<evidence type="ECO:0000259" key="16">
    <source>
        <dbReference type="PROSITE" id="PS50262"/>
    </source>
</evidence>
<evidence type="ECO:0000256" key="9">
    <source>
        <dbReference type="ARBA" id="ARBA00023170"/>
    </source>
</evidence>
<keyword evidence="7 13" id="KW-0297">G-protein coupled receptor</keyword>
<evidence type="ECO:0000256" key="12">
    <source>
        <dbReference type="ARBA" id="ARBA00070743"/>
    </source>
</evidence>
<dbReference type="PROSITE" id="PS50262">
    <property type="entry name" value="G_PROTEIN_RECEP_F1_2"/>
    <property type="match status" value="1"/>
</dbReference>
<evidence type="ECO:0000256" key="2">
    <source>
        <dbReference type="ARBA" id="ARBA00010663"/>
    </source>
</evidence>
<comment type="subcellular location">
    <subcellularLocation>
        <location evidence="1">Cell membrane</location>
        <topology evidence="1">Multi-pass membrane protein</topology>
    </subcellularLocation>
</comment>
<accession>A0A7K4Q5X1</accession>
<feature type="chain" id="PRO_5029801135" description="G-protein coupled receptor 83" evidence="15">
    <location>
        <begin position="17"/>
        <end position="423"/>
    </location>
</feature>
<protein>
    <recommendedName>
        <fullName evidence="12">G-protein coupled receptor 83</fullName>
    </recommendedName>
</protein>
<evidence type="ECO:0000256" key="13">
    <source>
        <dbReference type="RuleBase" id="RU000688"/>
    </source>
</evidence>
<gene>
    <name evidence="17" type="primary">Gpr83_2</name>
    <name evidence="17" type="ORF">MELMEL_R15358</name>
</gene>
<keyword evidence="6 14" id="KW-1133">Transmembrane helix</keyword>
<dbReference type="GO" id="GO:0005929">
    <property type="term" value="C:cilium"/>
    <property type="evidence" value="ECO:0007669"/>
    <property type="project" value="UniProtKB-ARBA"/>
</dbReference>
<dbReference type="EMBL" id="VZSA01001313">
    <property type="protein sequence ID" value="NWQ56440.1"/>
    <property type="molecule type" value="Genomic_DNA"/>
</dbReference>
<keyword evidence="8 14" id="KW-0472">Membrane</keyword>
<feature type="transmembrane region" description="Helical" evidence="14">
    <location>
        <begin position="187"/>
        <end position="207"/>
    </location>
</feature>
<dbReference type="PROSITE" id="PS00237">
    <property type="entry name" value="G_PROTEIN_RECEP_F1_1"/>
    <property type="match status" value="1"/>
</dbReference>
<feature type="signal peptide" evidence="15">
    <location>
        <begin position="1"/>
        <end position="16"/>
    </location>
</feature>
<dbReference type="PANTHER" id="PTHR24238:SF57">
    <property type="entry name" value="G-PROTEIN COUPLED RECEPTOR 83"/>
    <property type="match status" value="1"/>
</dbReference>
<feature type="domain" description="G-protein coupled receptors family 1 profile" evidence="16">
    <location>
        <begin position="88"/>
        <end position="345"/>
    </location>
</feature>
<keyword evidence="10 13" id="KW-0807">Transducer</keyword>
<keyword evidence="4 13" id="KW-0812">Transmembrane</keyword>
<feature type="non-terminal residue" evidence="17">
    <location>
        <position position="1"/>
    </location>
</feature>